<reference evidence="1 2" key="1">
    <citation type="submission" date="2021-08" db="EMBL/GenBank/DDBJ databases">
        <title>Genomic Architecture of Streptomyces flavotricini NGL1 and Streptomyces erythrochromogenes HMS4 With Differential Plant Beneficial attributes and laccase production capabilities.</title>
        <authorList>
            <person name="Salwan R."/>
            <person name="Kaur R."/>
            <person name="Sharma V."/>
        </authorList>
    </citation>
    <scope>NUCLEOTIDE SEQUENCE [LARGE SCALE GENOMIC DNA]</scope>
    <source>
        <strain evidence="1 2">NGL1</strain>
    </source>
</reference>
<keyword evidence="1" id="KW-0032">Aminotransferase</keyword>
<name>A0ABS8EG79_9ACTN</name>
<keyword evidence="1" id="KW-0808">Transferase</keyword>
<dbReference type="RefSeq" id="WP_229343063.1">
    <property type="nucleotide sequence ID" value="NZ_JAINUL010000001.1"/>
</dbReference>
<evidence type="ECO:0000313" key="1">
    <source>
        <dbReference type="EMBL" id="MCC0099949.1"/>
    </source>
</evidence>
<evidence type="ECO:0000313" key="2">
    <source>
        <dbReference type="Proteomes" id="UP001520654"/>
    </source>
</evidence>
<sequence>MATLNGSSASPEALQALALTNYGHFTTMRVEDGGVRGLALHLARLVADCRAVFGAELDAEWVRECVRREAGGRAGALMVRVTVFDPDLELTAPDRTGRPGVLVTTRPAAAGAADRPLPPLRVQRLPFRRDMPSVKHVALFGQLRLRRAARLAGFDDVLFTGADGLVSEGCTWNIGFVDEAGTVVWPEAEVLPGTTMRLLRAAGTAQVTAPVTDSRLRSMRAAFATSTGFGVRALAAVDDVCLRPGDPVIGALREWYAAVPPDRL</sequence>
<dbReference type="InterPro" id="IPR001544">
    <property type="entry name" value="Aminotrans_IV"/>
</dbReference>
<dbReference type="Proteomes" id="UP001520654">
    <property type="component" value="Unassembled WGS sequence"/>
</dbReference>
<dbReference type="Gene3D" id="3.30.470.10">
    <property type="match status" value="1"/>
</dbReference>
<dbReference type="EMBL" id="JAINUL010000001">
    <property type="protein sequence ID" value="MCC0099949.1"/>
    <property type="molecule type" value="Genomic_DNA"/>
</dbReference>
<dbReference type="InterPro" id="IPR043132">
    <property type="entry name" value="BCAT-like_C"/>
</dbReference>
<comment type="caution">
    <text evidence="1">The sequence shown here is derived from an EMBL/GenBank/DDBJ whole genome shotgun (WGS) entry which is preliminary data.</text>
</comment>
<proteinExistence type="predicted"/>
<dbReference type="InterPro" id="IPR043131">
    <property type="entry name" value="BCAT-like_N"/>
</dbReference>
<accession>A0ABS8EG79</accession>
<gene>
    <name evidence="1" type="ORF">K7B10_35245</name>
</gene>
<protein>
    <submittedName>
        <fullName evidence="1">Aminotransferase class IV</fullName>
    </submittedName>
</protein>
<keyword evidence="2" id="KW-1185">Reference proteome</keyword>
<organism evidence="1 2">
    <name type="scientific">Streptomyces flavotricini</name>
    <dbReference type="NCBI Taxonomy" id="66888"/>
    <lineage>
        <taxon>Bacteria</taxon>
        <taxon>Bacillati</taxon>
        <taxon>Actinomycetota</taxon>
        <taxon>Actinomycetes</taxon>
        <taxon>Kitasatosporales</taxon>
        <taxon>Streptomycetaceae</taxon>
        <taxon>Streptomyces</taxon>
    </lineage>
</organism>
<dbReference type="Pfam" id="PF01063">
    <property type="entry name" value="Aminotran_4"/>
    <property type="match status" value="1"/>
</dbReference>
<dbReference type="NCBIfam" id="NF006734">
    <property type="entry name" value="PRK09266.1"/>
    <property type="match status" value="1"/>
</dbReference>
<dbReference type="SUPFAM" id="SSF56752">
    <property type="entry name" value="D-aminoacid aminotransferase-like PLP-dependent enzymes"/>
    <property type="match status" value="1"/>
</dbReference>
<dbReference type="InterPro" id="IPR036038">
    <property type="entry name" value="Aminotransferase-like"/>
</dbReference>
<dbReference type="Gene3D" id="3.20.10.10">
    <property type="entry name" value="D-amino Acid Aminotransferase, subunit A, domain 2"/>
    <property type="match status" value="1"/>
</dbReference>
<dbReference type="GO" id="GO:0008483">
    <property type="term" value="F:transaminase activity"/>
    <property type="evidence" value="ECO:0007669"/>
    <property type="project" value="UniProtKB-KW"/>
</dbReference>